<dbReference type="Proteomes" id="UP000050975">
    <property type="component" value="Unassembled WGS sequence"/>
</dbReference>
<name>A0A0S8JUB7_UNCW3</name>
<accession>A0A0S8JUB7</accession>
<keyword evidence="1" id="KW-1133">Transmembrane helix</keyword>
<dbReference type="AlphaFoldDB" id="A0A0S8JUB7"/>
<feature type="non-terminal residue" evidence="2">
    <location>
        <position position="77"/>
    </location>
</feature>
<protein>
    <submittedName>
        <fullName evidence="2">Uncharacterized protein</fullName>
    </submittedName>
</protein>
<comment type="caution">
    <text evidence="2">The sequence shown here is derived from an EMBL/GenBank/DDBJ whole genome shotgun (WGS) entry which is preliminary data.</text>
</comment>
<gene>
    <name evidence="2" type="ORF">AMJ74_05620</name>
</gene>
<organism evidence="2 3">
    <name type="scientific">candidate division WOR_3 bacterium SM1_77</name>
    <dbReference type="NCBI Taxonomy" id="1703778"/>
    <lineage>
        <taxon>Bacteria</taxon>
        <taxon>Bacteria division WOR-3</taxon>
    </lineage>
</organism>
<keyword evidence="1" id="KW-0472">Membrane</keyword>
<keyword evidence="1" id="KW-0812">Transmembrane</keyword>
<dbReference type="EMBL" id="LJVE01000116">
    <property type="protein sequence ID" value="KPL13231.1"/>
    <property type="molecule type" value="Genomic_DNA"/>
</dbReference>
<evidence type="ECO:0000256" key="1">
    <source>
        <dbReference type="SAM" id="Phobius"/>
    </source>
</evidence>
<evidence type="ECO:0000313" key="2">
    <source>
        <dbReference type="EMBL" id="KPL13231.1"/>
    </source>
</evidence>
<sequence>MIREIARRRPCTEKFLRWLLPRGLLVVLGLAVCIVVVASAPRVETGNVEYKLVTGKNDEIVHVLLVNMDRRNIVVSE</sequence>
<evidence type="ECO:0000313" key="3">
    <source>
        <dbReference type="Proteomes" id="UP000050975"/>
    </source>
</evidence>
<proteinExistence type="predicted"/>
<feature type="transmembrane region" description="Helical" evidence="1">
    <location>
        <begin position="20"/>
        <end position="40"/>
    </location>
</feature>
<reference evidence="2 3" key="1">
    <citation type="journal article" date="2015" name="Microbiome">
        <title>Genomic resolution of linkages in carbon, nitrogen, and sulfur cycling among widespread estuary sediment bacteria.</title>
        <authorList>
            <person name="Baker B.J."/>
            <person name="Lazar C.S."/>
            <person name="Teske A.P."/>
            <person name="Dick G.J."/>
        </authorList>
    </citation>
    <scope>NUCLEOTIDE SEQUENCE [LARGE SCALE GENOMIC DNA]</scope>
    <source>
        <strain evidence="2">SM1_77</strain>
    </source>
</reference>